<feature type="signal peptide" evidence="3">
    <location>
        <begin position="1"/>
        <end position="20"/>
    </location>
</feature>
<feature type="chain" id="PRO_5024985430" evidence="3">
    <location>
        <begin position="21"/>
        <end position="507"/>
    </location>
</feature>
<evidence type="ECO:0000313" key="5">
    <source>
        <dbReference type="Proteomes" id="UP000326570"/>
    </source>
</evidence>
<proteinExistence type="predicted"/>
<dbReference type="Proteomes" id="UP000326570">
    <property type="component" value="Unassembled WGS sequence"/>
</dbReference>
<evidence type="ECO:0000256" key="3">
    <source>
        <dbReference type="SAM" id="SignalP"/>
    </source>
</evidence>
<sequence>MNKLVLLFTFLTLLVNTASAQDQNINEKNKALFDQTVDKVNFRTIEFVYDRKYPRKKFPPTQADFKSRKTFDDFEGNAKFKTLFLNYNDVSERFKNKFGKGKHDLATFEKGLNDILINKDFEFFISSLTKDDKIQLIRSLQQINKKGIAQFVDAAGKPRGIFASDSVIPESADPIVKKKNARTTTVAGDAAADSSQAVINTDATPEEVFQENKPRRDWLSWMSLLFSLGALALAASTKFKDIPGLRSFVVNNYQKRDGSQPVKAAIVTPAQSGAPDPATKKQLDNLTREVEGLYAQMDELLHKNAVLEQKLASTHPKPYDLPKTAFLEPEVKVAEPVAKAAGVTAISERNTPATNYPEVETEDELDNDEEDSRAYASHSLAVGTSGDEAPEEFSADIDNAAVTYFLSKPDRHGFFWNDELNRSFVPGRSLFTLELSESNQKKGQFEFVDNPAQQKLALENPELYLLPVCEIEGDLTSGTRLQNDTPGTIVLNGDQWVLVKKARVRVV</sequence>
<dbReference type="EMBL" id="VTWT01000001">
    <property type="protein sequence ID" value="KAA9345789.1"/>
    <property type="molecule type" value="Genomic_DNA"/>
</dbReference>
<protein>
    <submittedName>
        <fullName evidence="4">Uncharacterized protein</fullName>
    </submittedName>
</protein>
<keyword evidence="1" id="KW-0175">Coiled coil</keyword>
<feature type="compositionally biased region" description="Acidic residues" evidence="2">
    <location>
        <begin position="359"/>
        <end position="371"/>
    </location>
</feature>
<evidence type="ECO:0000256" key="1">
    <source>
        <dbReference type="SAM" id="Coils"/>
    </source>
</evidence>
<reference evidence="4 5" key="1">
    <citation type="submission" date="2019-09" db="EMBL/GenBank/DDBJ databases">
        <title>Genome sequence of Adhaeribacter sp. M2.</title>
        <authorList>
            <person name="Srinivasan S."/>
        </authorList>
    </citation>
    <scope>NUCLEOTIDE SEQUENCE [LARGE SCALE GENOMIC DNA]</scope>
    <source>
        <strain evidence="4 5">M2</strain>
    </source>
</reference>
<comment type="caution">
    <text evidence="4">The sequence shown here is derived from an EMBL/GenBank/DDBJ whole genome shotgun (WGS) entry which is preliminary data.</text>
</comment>
<evidence type="ECO:0000313" key="4">
    <source>
        <dbReference type="EMBL" id="KAA9345789.1"/>
    </source>
</evidence>
<accession>A0A5N1JAB7</accession>
<organism evidence="4 5">
    <name type="scientific">Adhaeribacter soli</name>
    <dbReference type="NCBI Taxonomy" id="2607655"/>
    <lineage>
        <taxon>Bacteria</taxon>
        <taxon>Pseudomonadati</taxon>
        <taxon>Bacteroidota</taxon>
        <taxon>Cytophagia</taxon>
        <taxon>Cytophagales</taxon>
        <taxon>Hymenobacteraceae</taxon>
        <taxon>Adhaeribacter</taxon>
    </lineage>
</organism>
<feature type="region of interest" description="Disordered" evidence="2">
    <location>
        <begin position="348"/>
        <end position="373"/>
    </location>
</feature>
<dbReference type="AlphaFoldDB" id="A0A5N1JAB7"/>
<name>A0A5N1JAB7_9BACT</name>
<evidence type="ECO:0000256" key="2">
    <source>
        <dbReference type="SAM" id="MobiDB-lite"/>
    </source>
</evidence>
<gene>
    <name evidence="4" type="ORF">F0P94_01510</name>
</gene>
<keyword evidence="3" id="KW-0732">Signal</keyword>
<feature type="coiled-coil region" evidence="1">
    <location>
        <begin position="283"/>
        <end position="310"/>
    </location>
</feature>
<keyword evidence="5" id="KW-1185">Reference proteome</keyword>
<dbReference type="RefSeq" id="WP_150901932.1">
    <property type="nucleotide sequence ID" value="NZ_VTWT01000001.1"/>
</dbReference>